<dbReference type="OrthoDB" id="4413570at2759"/>
<proteinExistence type="predicted"/>
<keyword evidence="3" id="KW-1185">Reference proteome</keyword>
<accession>A0A6A5VNQ1</accession>
<dbReference type="EMBL" id="ML976660">
    <property type="protein sequence ID" value="KAF1978535.1"/>
    <property type="molecule type" value="Genomic_DNA"/>
</dbReference>
<evidence type="ECO:0000256" key="1">
    <source>
        <dbReference type="SAM" id="MobiDB-lite"/>
    </source>
</evidence>
<protein>
    <submittedName>
        <fullName evidence="2">Uncharacterized protein</fullName>
    </submittedName>
</protein>
<dbReference type="Proteomes" id="UP000800036">
    <property type="component" value="Unassembled WGS sequence"/>
</dbReference>
<gene>
    <name evidence="2" type="ORF">BU23DRAFT_227059</name>
</gene>
<dbReference type="AlphaFoldDB" id="A0A6A5VNQ1"/>
<evidence type="ECO:0000313" key="3">
    <source>
        <dbReference type="Proteomes" id="UP000800036"/>
    </source>
</evidence>
<dbReference type="SUPFAM" id="SSF52047">
    <property type="entry name" value="RNI-like"/>
    <property type="match status" value="1"/>
</dbReference>
<feature type="region of interest" description="Disordered" evidence="1">
    <location>
        <begin position="383"/>
        <end position="414"/>
    </location>
</feature>
<reference evidence="2" key="1">
    <citation type="journal article" date="2020" name="Stud. Mycol.">
        <title>101 Dothideomycetes genomes: a test case for predicting lifestyles and emergence of pathogens.</title>
        <authorList>
            <person name="Haridas S."/>
            <person name="Albert R."/>
            <person name="Binder M."/>
            <person name="Bloem J."/>
            <person name="Labutti K."/>
            <person name="Salamov A."/>
            <person name="Andreopoulos B."/>
            <person name="Baker S."/>
            <person name="Barry K."/>
            <person name="Bills G."/>
            <person name="Bluhm B."/>
            <person name="Cannon C."/>
            <person name="Castanera R."/>
            <person name="Culley D."/>
            <person name="Daum C."/>
            <person name="Ezra D."/>
            <person name="Gonzalez J."/>
            <person name="Henrissat B."/>
            <person name="Kuo A."/>
            <person name="Liang C."/>
            <person name="Lipzen A."/>
            <person name="Lutzoni F."/>
            <person name="Magnuson J."/>
            <person name="Mondo S."/>
            <person name="Nolan M."/>
            <person name="Ohm R."/>
            <person name="Pangilinan J."/>
            <person name="Park H.-J."/>
            <person name="Ramirez L."/>
            <person name="Alfaro M."/>
            <person name="Sun H."/>
            <person name="Tritt A."/>
            <person name="Yoshinaga Y."/>
            <person name="Zwiers L.-H."/>
            <person name="Turgeon B."/>
            <person name="Goodwin S."/>
            <person name="Spatafora J."/>
            <person name="Crous P."/>
            <person name="Grigoriev I."/>
        </authorList>
    </citation>
    <scope>NUCLEOTIDE SEQUENCE</scope>
    <source>
        <strain evidence="2">CBS 107.79</strain>
    </source>
</reference>
<sequence length="437" mass="49251">MNVESSTLLTLPLELREIIYKEVLLDPSQGPHILRACREVYSEARKFLYQRPIIFGSQLEFYQWLEHRPEDVLEDIQEFHLQLQDVDLTPILVPASTEYQAERSRSLRTWKLYEEELDALGRSFGRIPTVKSITIRALTGRQTHLYDDFLAKVLHMLGEHFSVLNDLTLAGNMHNQSFDFIPQFEALKRFSFDGFCASNSVETATILSEVNLTRISIVSQPNLLAPTQGRQSSFTLKPQSFDSSVLRTINQLASFSVTERMPTPTSSALFFNPEILGSLHSHKTLSELSLRLSNPPDEDAVDALNDFLAENSSVERLELDWPRMDHAILYILTNRLKSLWIRASSLAAASDILGAVRGSKEGGDAQQLQRVVLIRNEWAAGEGDKYNEGEGQAEPSREEQAGGAPDHADETDENDFAIAKTSLNNLGVLVAWYTERL</sequence>
<organism evidence="2 3">
    <name type="scientific">Bimuria novae-zelandiae CBS 107.79</name>
    <dbReference type="NCBI Taxonomy" id="1447943"/>
    <lineage>
        <taxon>Eukaryota</taxon>
        <taxon>Fungi</taxon>
        <taxon>Dikarya</taxon>
        <taxon>Ascomycota</taxon>
        <taxon>Pezizomycotina</taxon>
        <taxon>Dothideomycetes</taxon>
        <taxon>Pleosporomycetidae</taxon>
        <taxon>Pleosporales</taxon>
        <taxon>Massarineae</taxon>
        <taxon>Didymosphaeriaceae</taxon>
        <taxon>Bimuria</taxon>
    </lineage>
</organism>
<name>A0A6A5VNQ1_9PLEO</name>
<evidence type="ECO:0000313" key="2">
    <source>
        <dbReference type="EMBL" id="KAF1978535.1"/>
    </source>
</evidence>